<dbReference type="EMBL" id="VSSQ01138635">
    <property type="protein sequence ID" value="MPN61686.1"/>
    <property type="molecule type" value="Genomic_DNA"/>
</dbReference>
<gene>
    <name evidence="1" type="ORF">SDC9_209428</name>
</gene>
<comment type="caution">
    <text evidence="1">The sequence shown here is derived from an EMBL/GenBank/DDBJ whole genome shotgun (WGS) entry which is preliminary data.</text>
</comment>
<name>A0A645JE02_9ZZZZ</name>
<sequence length="74" mass="8155">MGKQVKLMADMDKLPLGIGLNPEAVLFGELAFRFNEIQLFLNNIDGIHQLFAAPPQNNGLLNQSVHILINVVSI</sequence>
<reference evidence="1" key="1">
    <citation type="submission" date="2019-08" db="EMBL/GenBank/DDBJ databases">
        <authorList>
            <person name="Kucharzyk K."/>
            <person name="Murdoch R.W."/>
            <person name="Higgins S."/>
            <person name="Loffler F."/>
        </authorList>
    </citation>
    <scope>NUCLEOTIDE SEQUENCE</scope>
</reference>
<protein>
    <submittedName>
        <fullName evidence="1">Uncharacterized protein</fullName>
    </submittedName>
</protein>
<accession>A0A645JE02</accession>
<evidence type="ECO:0000313" key="1">
    <source>
        <dbReference type="EMBL" id="MPN61686.1"/>
    </source>
</evidence>
<proteinExistence type="predicted"/>
<dbReference type="AlphaFoldDB" id="A0A645JE02"/>
<organism evidence="1">
    <name type="scientific">bioreactor metagenome</name>
    <dbReference type="NCBI Taxonomy" id="1076179"/>
    <lineage>
        <taxon>unclassified sequences</taxon>
        <taxon>metagenomes</taxon>
        <taxon>ecological metagenomes</taxon>
    </lineage>
</organism>